<dbReference type="EnsemblBacteria" id="ABL78453">
    <property type="protein sequence ID" value="ABL78453"/>
    <property type="gene ID" value="Tpen_1053"/>
</dbReference>
<dbReference type="InterPro" id="IPR001453">
    <property type="entry name" value="MoaB/Mog_dom"/>
</dbReference>
<dbReference type="SUPFAM" id="SSF63882">
    <property type="entry name" value="MoeA N-terminal region -like"/>
    <property type="match status" value="1"/>
</dbReference>
<keyword evidence="2" id="KW-0501">Molybdenum cofactor biosynthesis</keyword>
<gene>
    <name evidence="4" type="ordered locus">Tpen_1053</name>
</gene>
<evidence type="ECO:0000256" key="2">
    <source>
        <dbReference type="ARBA" id="ARBA00023150"/>
    </source>
</evidence>
<dbReference type="EMBL" id="CP000505">
    <property type="protein sequence ID" value="ABL78453.1"/>
    <property type="molecule type" value="Genomic_DNA"/>
</dbReference>
<dbReference type="InterPro" id="IPR005111">
    <property type="entry name" value="MoeA_C_domain_IV"/>
</dbReference>
<dbReference type="PANTHER" id="PTHR10192">
    <property type="entry name" value="MOLYBDOPTERIN BIOSYNTHESIS PROTEIN"/>
    <property type="match status" value="1"/>
</dbReference>
<dbReference type="OrthoDB" id="31371at2157"/>
<dbReference type="GO" id="GO:0005737">
    <property type="term" value="C:cytoplasm"/>
    <property type="evidence" value="ECO:0007669"/>
    <property type="project" value="TreeGrafter"/>
</dbReference>
<dbReference type="GO" id="GO:0006777">
    <property type="term" value="P:Mo-molybdopterin cofactor biosynthetic process"/>
    <property type="evidence" value="ECO:0007669"/>
    <property type="project" value="UniProtKB-KW"/>
</dbReference>
<dbReference type="SUPFAM" id="SSF53218">
    <property type="entry name" value="Molybdenum cofactor biosynthesis proteins"/>
    <property type="match status" value="1"/>
</dbReference>
<evidence type="ECO:0000256" key="1">
    <source>
        <dbReference type="ARBA" id="ARBA00005046"/>
    </source>
</evidence>
<comment type="pathway">
    <text evidence="1">Cofactor biosynthesis; molybdopterin biosynthesis.</text>
</comment>
<proteinExistence type="predicted"/>
<name>A1RZ23_THEPD</name>
<dbReference type="UniPathway" id="UPA00344"/>
<dbReference type="InterPro" id="IPR036688">
    <property type="entry name" value="MoeA_C_domain_IV_sf"/>
</dbReference>
<dbReference type="Gene3D" id="3.40.980.10">
    <property type="entry name" value="MoaB/Mog-like domain"/>
    <property type="match status" value="1"/>
</dbReference>
<dbReference type="HOGENOM" id="CLU_010186_7_2_2"/>
<dbReference type="InterPro" id="IPR036135">
    <property type="entry name" value="MoeA_linker/N_sf"/>
</dbReference>
<dbReference type="Pfam" id="PF00994">
    <property type="entry name" value="MoCF_biosynth"/>
    <property type="match status" value="1"/>
</dbReference>
<dbReference type="eggNOG" id="arCOG00216">
    <property type="taxonomic scope" value="Archaea"/>
</dbReference>
<dbReference type="InterPro" id="IPR038987">
    <property type="entry name" value="MoeA-like"/>
</dbReference>
<reference evidence="5" key="1">
    <citation type="journal article" date="2008" name="J. Bacteriol.">
        <title>Genome sequence of Thermofilum pendens reveals an exceptional loss of biosynthetic pathways without genome reduction.</title>
        <authorList>
            <person name="Anderson I."/>
            <person name="Rodriguez J."/>
            <person name="Susanti D."/>
            <person name="Porat I."/>
            <person name="Reich C."/>
            <person name="Ulrich L.E."/>
            <person name="Elkins J.G."/>
            <person name="Mavromatis K."/>
            <person name="Lykidis A."/>
            <person name="Kim E."/>
            <person name="Thompson L.S."/>
            <person name="Nolan M."/>
            <person name="Land M."/>
            <person name="Copeland A."/>
            <person name="Lapidus A."/>
            <person name="Lucas S."/>
            <person name="Detter C."/>
            <person name="Zhulin I.B."/>
            <person name="Olsen G.J."/>
            <person name="Whitman W."/>
            <person name="Mukhopadhyay B."/>
            <person name="Bristow J."/>
            <person name="Kyrpides N."/>
        </authorList>
    </citation>
    <scope>NUCLEOTIDE SEQUENCE [LARGE SCALE GENOMIC DNA]</scope>
    <source>
        <strain evidence="5">DSM 2475 / Hrk 5</strain>
    </source>
</reference>
<dbReference type="Gene3D" id="2.40.340.10">
    <property type="entry name" value="MoeA, C-terminal, domain IV"/>
    <property type="match status" value="1"/>
</dbReference>
<dbReference type="Gene3D" id="2.170.190.11">
    <property type="entry name" value="Molybdopterin biosynthesis moea protein, domain 3"/>
    <property type="match status" value="1"/>
</dbReference>
<keyword evidence="5" id="KW-1185">Reference proteome</keyword>
<dbReference type="Pfam" id="PF03454">
    <property type="entry name" value="MoeA_C"/>
    <property type="match status" value="1"/>
</dbReference>
<dbReference type="PANTHER" id="PTHR10192:SF19">
    <property type="entry name" value="MOLYBDOPTERIN BIOSYNTHESIS PROTEIN MJ0666-RELATED"/>
    <property type="match status" value="1"/>
</dbReference>
<sequence>MHSVGRVLGEVSGLLSRPPAESVPVLDSLGRYSAETVVSSFKLPPAPKSVVDGYAVRAEDVEPASPGAPVTLRLLEGVLRPGSTEGFELPRGSAVRVETGALLPVGADAVVPVEDALEEDGRVHLFRRVARYENVSLPGEEYEEGVPIVRVGDRIQPHHLSALVLEGRSHVNVFRVEASILNVGDEIVGGTYFRPFTHFLVASWLRSLGFRVTDVSVAPDSPEAVAEWAGSRGEWLVVILGGTSMGGHDFTVKALESLGPEYIVHGLALQPGKTACVAVKGGRLYLAASGLPVAALSTLEVFLRPLLRRVGLKVPLLPRVKARLTRRITVKAGVVGFARVRVYREGGTLLAEPVMLGGSGALASLLRGNGYVIVPEGLEGYDEGEEVEVHLYGEVEE</sequence>
<evidence type="ECO:0000259" key="3">
    <source>
        <dbReference type="SMART" id="SM00852"/>
    </source>
</evidence>
<dbReference type="InterPro" id="IPR036425">
    <property type="entry name" value="MoaB/Mog-like_dom_sf"/>
</dbReference>
<dbReference type="Gene3D" id="3.90.105.10">
    <property type="entry name" value="Molybdopterin biosynthesis moea protein, domain 2"/>
    <property type="match status" value="1"/>
</dbReference>
<dbReference type="GO" id="GO:0061599">
    <property type="term" value="F:molybdopterin molybdotransferase activity"/>
    <property type="evidence" value="ECO:0007669"/>
    <property type="project" value="TreeGrafter"/>
</dbReference>
<dbReference type="GeneID" id="4600796"/>
<feature type="domain" description="MoaB/Mog" evidence="3">
    <location>
        <begin position="179"/>
        <end position="309"/>
    </location>
</feature>
<dbReference type="InterPro" id="IPR005110">
    <property type="entry name" value="MoeA_linker/N"/>
</dbReference>
<organism evidence="4 5">
    <name type="scientific">Thermofilum pendens (strain DSM 2475 / Hrk 5)</name>
    <dbReference type="NCBI Taxonomy" id="368408"/>
    <lineage>
        <taxon>Archaea</taxon>
        <taxon>Thermoproteota</taxon>
        <taxon>Thermoprotei</taxon>
        <taxon>Thermofilales</taxon>
        <taxon>Thermofilaceae</taxon>
        <taxon>Thermofilum</taxon>
    </lineage>
</organism>
<dbReference type="SMART" id="SM00852">
    <property type="entry name" value="MoCF_biosynth"/>
    <property type="match status" value="1"/>
</dbReference>
<evidence type="ECO:0000313" key="5">
    <source>
        <dbReference type="Proteomes" id="UP000000641"/>
    </source>
</evidence>
<dbReference type="Pfam" id="PF03453">
    <property type="entry name" value="MoeA_N"/>
    <property type="match status" value="1"/>
</dbReference>
<dbReference type="STRING" id="368408.Tpen_1053"/>
<dbReference type="SUPFAM" id="SSF63867">
    <property type="entry name" value="MoeA C-terminal domain-like"/>
    <property type="match status" value="1"/>
</dbReference>
<protein>
    <submittedName>
        <fullName evidence="4">MoeA domain protein, domain I and II</fullName>
    </submittedName>
</protein>
<dbReference type="CDD" id="cd00887">
    <property type="entry name" value="MoeA"/>
    <property type="match status" value="1"/>
</dbReference>
<dbReference type="KEGG" id="tpe:Tpen_1053"/>
<evidence type="ECO:0000313" key="4">
    <source>
        <dbReference type="EMBL" id="ABL78453.1"/>
    </source>
</evidence>
<dbReference type="AlphaFoldDB" id="A1RZ23"/>
<dbReference type="Proteomes" id="UP000000641">
    <property type="component" value="Chromosome"/>
</dbReference>
<dbReference type="RefSeq" id="WP_011752718.1">
    <property type="nucleotide sequence ID" value="NC_008698.1"/>
</dbReference>
<accession>A1RZ23</accession>